<dbReference type="EMBL" id="AP022609">
    <property type="protein sequence ID" value="BBZ24239.1"/>
    <property type="molecule type" value="Genomic_DNA"/>
</dbReference>
<dbReference type="AlphaFoldDB" id="A0A7I7X2Z8"/>
<gene>
    <name evidence="1" type="ORF">MHIB_26570</name>
</gene>
<organism evidence="1 2">
    <name type="scientific">Mycolicibacter hiberniae</name>
    <dbReference type="NCBI Taxonomy" id="29314"/>
    <lineage>
        <taxon>Bacteria</taxon>
        <taxon>Bacillati</taxon>
        <taxon>Actinomycetota</taxon>
        <taxon>Actinomycetes</taxon>
        <taxon>Mycobacteriales</taxon>
        <taxon>Mycobacteriaceae</taxon>
        <taxon>Mycolicibacter</taxon>
    </lineage>
</organism>
<evidence type="ECO:0000313" key="2">
    <source>
        <dbReference type="Proteomes" id="UP000467260"/>
    </source>
</evidence>
<sequence length="50" mass="5108">MRNRYAGEPFATGDSEVAVRISVCAETDSTAAAQALLDAITAKIDAAAGH</sequence>
<accession>A0A7I7X2Z8</accession>
<keyword evidence="2" id="KW-1185">Reference proteome</keyword>
<protein>
    <submittedName>
        <fullName evidence="1">Uncharacterized protein</fullName>
    </submittedName>
</protein>
<proteinExistence type="predicted"/>
<dbReference type="RefSeq" id="WP_163786991.1">
    <property type="nucleotide sequence ID" value="NZ_AP022609.1"/>
</dbReference>
<dbReference type="KEGG" id="mhib:MHIB_26570"/>
<dbReference type="Proteomes" id="UP000467260">
    <property type="component" value="Chromosome"/>
</dbReference>
<evidence type="ECO:0000313" key="1">
    <source>
        <dbReference type="EMBL" id="BBZ24239.1"/>
    </source>
</evidence>
<reference evidence="1 2" key="1">
    <citation type="journal article" date="2019" name="Emerg. Microbes Infect.">
        <title>Comprehensive subspecies identification of 175 nontuberculous mycobacteria species based on 7547 genomic profiles.</title>
        <authorList>
            <person name="Matsumoto Y."/>
            <person name="Kinjo T."/>
            <person name="Motooka D."/>
            <person name="Nabeya D."/>
            <person name="Jung N."/>
            <person name="Uechi K."/>
            <person name="Horii T."/>
            <person name="Iida T."/>
            <person name="Fujita J."/>
            <person name="Nakamura S."/>
        </authorList>
    </citation>
    <scope>NUCLEOTIDE SEQUENCE [LARGE SCALE GENOMIC DNA]</scope>
    <source>
        <strain evidence="1 2">JCM 13571</strain>
    </source>
</reference>
<name>A0A7I7X2Z8_9MYCO</name>